<dbReference type="InterPro" id="IPR029057">
    <property type="entry name" value="PRTase-like"/>
</dbReference>
<dbReference type="SUPFAM" id="SSF53271">
    <property type="entry name" value="PRTase-like"/>
    <property type="match status" value="1"/>
</dbReference>
<dbReference type="EMBL" id="JAGQKZ010000020">
    <property type="protein sequence ID" value="MCA9392101.1"/>
    <property type="molecule type" value="Genomic_DNA"/>
</dbReference>
<comment type="similarity">
    <text evidence="1">Belongs to the ComF/GntX family.</text>
</comment>
<accession>A0A955LKP9</accession>
<gene>
    <name evidence="2" type="ORF">KC614_02765</name>
</gene>
<dbReference type="Gene3D" id="3.40.50.2020">
    <property type="match status" value="1"/>
</dbReference>
<reference evidence="2" key="1">
    <citation type="submission" date="2020-04" db="EMBL/GenBank/DDBJ databases">
        <authorList>
            <person name="Zhang T."/>
        </authorList>
    </citation>
    <scope>NUCLEOTIDE SEQUENCE</scope>
    <source>
        <strain evidence="2">HKST-UBA03</strain>
    </source>
</reference>
<evidence type="ECO:0000313" key="2">
    <source>
        <dbReference type="EMBL" id="MCA9392101.1"/>
    </source>
</evidence>
<organism evidence="2 3">
    <name type="scientific">candidate division WWE3 bacterium</name>
    <dbReference type="NCBI Taxonomy" id="2053526"/>
    <lineage>
        <taxon>Bacteria</taxon>
        <taxon>Katanobacteria</taxon>
    </lineage>
</organism>
<proteinExistence type="inferred from homology"/>
<dbReference type="CDD" id="cd06223">
    <property type="entry name" value="PRTases_typeI"/>
    <property type="match status" value="1"/>
</dbReference>
<protein>
    <submittedName>
        <fullName evidence="2">ComF family protein</fullName>
    </submittedName>
</protein>
<dbReference type="PANTHER" id="PTHR47505">
    <property type="entry name" value="DNA UTILIZATION PROTEIN YHGH"/>
    <property type="match status" value="1"/>
</dbReference>
<reference evidence="2" key="2">
    <citation type="journal article" date="2021" name="Microbiome">
        <title>Successional dynamics and alternative stable states in a saline activated sludge microbial community over 9 years.</title>
        <authorList>
            <person name="Wang Y."/>
            <person name="Ye J."/>
            <person name="Ju F."/>
            <person name="Liu L."/>
            <person name="Boyd J.A."/>
            <person name="Deng Y."/>
            <person name="Parks D.H."/>
            <person name="Jiang X."/>
            <person name="Yin X."/>
            <person name="Woodcroft B.J."/>
            <person name="Tyson G.W."/>
            <person name="Hugenholtz P."/>
            <person name="Polz M.F."/>
            <person name="Zhang T."/>
        </authorList>
    </citation>
    <scope>NUCLEOTIDE SEQUENCE</scope>
    <source>
        <strain evidence="2">HKST-UBA03</strain>
    </source>
</reference>
<dbReference type="Proteomes" id="UP000751518">
    <property type="component" value="Unassembled WGS sequence"/>
</dbReference>
<evidence type="ECO:0000313" key="3">
    <source>
        <dbReference type="Proteomes" id="UP000751518"/>
    </source>
</evidence>
<dbReference type="PANTHER" id="PTHR47505:SF1">
    <property type="entry name" value="DNA UTILIZATION PROTEIN YHGH"/>
    <property type="match status" value="1"/>
</dbReference>
<evidence type="ECO:0000256" key="1">
    <source>
        <dbReference type="ARBA" id="ARBA00008007"/>
    </source>
</evidence>
<comment type="caution">
    <text evidence="2">The sequence shown here is derived from an EMBL/GenBank/DDBJ whole genome shotgun (WGS) entry which is preliminary data.</text>
</comment>
<sequence length="154" mass="17002">MNYKFAPYVKNLESEIERLMLQSLSPEDVFDWSTGIVIPVPLHKSKLKQRGFNQSEAIAHVLAKIVGGEVSASLLVRTRASGVQSSIKDDRLRVQNVRGVFSVNKALIARYSSAKVFVLVDDVYTSGSTLQECARVIKRSFPQSSVVGFTLARG</sequence>
<dbReference type="InterPro" id="IPR051910">
    <property type="entry name" value="ComF/GntX_DNA_util-trans"/>
</dbReference>
<dbReference type="InterPro" id="IPR000836">
    <property type="entry name" value="PRTase_dom"/>
</dbReference>
<name>A0A955LKP9_UNCKA</name>
<dbReference type="AlphaFoldDB" id="A0A955LKP9"/>